<organism evidence="2">
    <name type="scientific">human gut metagenome</name>
    <dbReference type="NCBI Taxonomy" id="408170"/>
    <lineage>
        <taxon>unclassified sequences</taxon>
        <taxon>metagenomes</taxon>
        <taxon>organismal metagenomes</taxon>
    </lineage>
</organism>
<proteinExistence type="predicted"/>
<protein>
    <submittedName>
        <fullName evidence="2">BRO family</fullName>
    </submittedName>
</protein>
<reference evidence="2" key="1">
    <citation type="journal article" date="2013" name="Environ. Microbiol.">
        <title>Microbiota from the distal guts of lean and obese adolescents exhibit partial functional redundancy besides clear differences in community structure.</title>
        <authorList>
            <person name="Ferrer M."/>
            <person name="Ruiz A."/>
            <person name="Lanza F."/>
            <person name="Haange S.B."/>
            <person name="Oberbach A."/>
            <person name="Till H."/>
            <person name="Bargiela R."/>
            <person name="Campoy C."/>
            <person name="Segura M.T."/>
            <person name="Richter M."/>
            <person name="von Bergen M."/>
            <person name="Seifert J."/>
            <person name="Suarez A."/>
        </authorList>
    </citation>
    <scope>NUCLEOTIDE SEQUENCE</scope>
</reference>
<dbReference type="EMBL" id="AJWY01003898">
    <property type="protein sequence ID" value="EKC73952.1"/>
    <property type="molecule type" value="Genomic_DNA"/>
</dbReference>
<gene>
    <name evidence="2" type="ORF">LEA_05968</name>
</gene>
<accession>K1TLG5</accession>
<name>K1TLG5_9ZZZZ</name>
<feature type="region of interest" description="Disordered" evidence="1">
    <location>
        <begin position="70"/>
        <end position="100"/>
    </location>
</feature>
<evidence type="ECO:0000313" key="2">
    <source>
        <dbReference type="EMBL" id="EKC73952.1"/>
    </source>
</evidence>
<dbReference type="AlphaFoldDB" id="K1TLG5"/>
<feature type="compositionally biased region" description="Polar residues" evidence="1">
    <location>
        <begin position="80"/>
        <end position="100"/>
    </location>
</feature>
<evidence type="ECO:0000256" key="1">
    <source>
        <dbReference type="SAM" id="MobiDB-lite"/>
    </source>
</evidence>
<comment type="caution">
    <text evidence="2">The sequence shown here is derived from an EMBL/GenBank/DDBJ whole genome shotgun (WGS) entry which is preliminary data.</text>
</comment>
<sequence>MTNVELLLNSLAEASATELSRNENPIGFKANANVAKRGGTVAKVARQQLESQLGHSVVSPLNARQYLGTLPDNPPPETAHLTSAVKSTKPITCDTSNEEE</sequence>